<evidence type="ECO:0000256" key="1">
    <source>
        <dbReference type="SAM" id="MobiDB-lite"/>
    </source>
</evidence>
<comment type="caution">
    <text evidence="2">The sequence shown here is derived from an EMBL/GenBank/DDBJ whole genome shotgun (WGS) entry which is preliminary data.</text>
</comment>
<reference evidence="2 3" key="1">
    <citation type="submission" date="2024-03" db="EMBL/GenBank/DDBJ databases">
        <authorList>
            <person name="Martinez-Hernandez J."/>
        </authorList>
    </citation>
    <scope>NUCLEOTIDE SEQUENCE [LARGE SCALE GENOMIC DNA]</scope>
</reference>
<keyword evidence="3" id="KW-1185">Reference proteome</keyword>
<evidence type="ECO:0000313" key="2">
    <source>
        <dbReference type="EMBL" id="CAL0335164.1"/>
    </source>
</evidence>
<evidence type="ECO:0000313" key="3">
    <source>
        <dbReference type="Proteomes" id="UP001497480"/>
    </source>
</evidence>
<proteinExistence type="predicted"/>
<organism evidence="2 3">
    <name type="scientific">Lupinus luteus</name>
    <name type="common">European yellow lupine</name>
    <dbReference type="NCBI Taxonomy" id="3873"/>
    <lineage>
        <taxon>Eukaryota</taxon>
        <taxon>Viridiplantae</taxon>
        <taxon>Streptophyta</taxon>
        <taxon>Embryophyta</taxon>
        <taxon>Tracheophyta</taxon>
        <taxon>Spermatophyta</taxon>
        <taxon>Magnoliopsida</taxon>
        <taxon>eudicotyledons</taxon>
        <taxon>Gunneridae</taxon>
        <taxon>Pentapetalae</taxon>
        <taxon>rosids</taxon>
        <taxon>fabids</taxon>
        <taxon>Fabales</taxon>
        <taxon>Fabaceae</taxon>
        <taxon>Papilionoideae</taxon>
        <taxon>50 kb inversion clade</taxon>
        <taxon>genistoids sensu lato</taxon>
        <taxon>core genistoids</taxon>
        <taxon>Genisteae</taxon>
        <taxon>Lupinus</taxon>
    </lineage>
</organism>
<dbReference type="AlphaFoldDB" id="A0AAV1YMH7"/>
<name>A0AAV1YMH7_LUPLU</name>
<gene>
    <name evidence="2" type="ORF">LLUT_LOCUS36224</name>
</gene>
<dbReference type="PANTHER" id="PTHR34567:SF9">
    <property type="entry name" value="CONTAINING PROTEIN, PUTATIVE-RELATED"/>
    <property type="match status" value="1"/>
</dbReference>
<dbReference type="EMBL" id="CAXHTB010000026">
    <property type="protein sequence ID" value="CAL0335164.1"/>
    <property type="molecule type" value="Genomic_DNA"/>
</dbReference>
<sequence length="401" mass="46697">MGKWNHRPRRFFRRQRSPPPTFYDINAPLPESWQDGVPLWEKKYCKLIGVPWQKIVDTKKFTFCHNNVFGWNDSAAEEGFENAKKRYWANINSLPCDINLPNPDTYIHQIDWNPYIDPELIKEADSAYFALPDEEQSNDVKNKRTISYGDDEKEKPWEHTGTPHSGVLENNIQGDIDIKNKRTKISVDDENPWECTGTPCSKVLENKDQGENQWDHHVGDSADVDNTDNPWESSIAHGNEGLTDNGWHGGRIKSWGSNEGRDDKNQYRDWGTGYNPRGNDCLGIPSQIDKGWGKVRDGSWCQQQQQQQQSRHLAYTGKPWECKTSQHTGWRNSRENVSGMEQPENACISGDLQSRRNYVGRTAWNQRFQRRGGFNRHDFGYNGSQFQRVDRQTDNYWRRDK</sequence>
<feature type="region of interest" description="Disordered" evidence="1">
    <location>
        <begin position="147"/>
        <end position="170"/>
    </location>
</feature>
<protein>
    <submittedName>
        <fullName evidence="2">Uncharacterized protein</fullName>
    </submittedName>
</protein>
<accession>A0AAV1YMH7</accession>
<dbReference type="PANTHER" id="PTHR34567">
    <property type="entry name" value="FK506-BINDING-LIKE PROTEIN"/>
    <property type="match status" value="1"/>
</dbReference>
<dbReference type="Proteomes" id="UP001497480">
    <property type="component" value="Unassembled WGS sequence"/>
</dbReference>